<evidence type="ECO:0000256" key="3">
    <source>
        <dbReference type="ARBA" id="ARBA00022723"/>
    </source>
</evidence>
<sequence>MKTLLIIDIQNDFLPGGALAVAGGDEIIPYINRIVSDYDLVVATQDWHPPQHKSFASQHVGKKAFESIAWQGNTEILWPDHCVQGTEGAEFSKALEIPQVAAIFRKGMNPEVDSYSAFYDNHHQESTHLAEYLKAQNVMSIDVVGLAADFCVYYTILDALDEGFEVNLHSQGTKEINTDNYKRQLSALLKKERFNLVKS</sequence>
<dbReference type="GO" id="GO:0046872">
    <property type="term" value="F:metal ion binding"/>
    <property type="evidence" value="ECO:0007669"/>
    <property type="project" value="UniProtKB-KW"/>
</dbReference>
<dbReference type="InterPro" id="IPR036380">
    <property type="entry name" value="Isochorismatase-like_sf"/>
</dbReference>
<comment type="similarity">
    <text evidence="1">Belongs to the isochorismatase family.</text>
</comment>
<protein>
    <recommendedName>
        <fullName evidence="8">Nicotinamidase</fullName>
        <ecNumber evidence="6">3.5.1.19</ecNumber>
    </recommendedName>
    <alternativeName>
        <fullName evidence="7">Nicotinamide deamidase</fullName>
    </alternativeName>
</protein>
<keyword evidence="11" id="KW-1185">Reference proteome</keyword>
<evidence type="ECO:0000256" key="7">
    <source>
        <dbReference type="ARBA" id="ARBA00043224"/>
    </source>
</evidence>
<evidence type="ECO:0000256" key="2">
    <source>
        <dbReference type="ARBA" id="ARBA00022642"/>
    </source>
</evidence>
<evidence type="ECO:0000313" key="10">
    <source>
        <dbReference type="EMBL" id="SZD71166.1"/>
    </source>
</evidence>
<evidence type="ECO:0000259" key="9">
    <source>
        <dbReference type="Pfam" id="PF00857"/>
    </source>
</evidence>
<comment type="pathway">
    <text evidence="5">Cofactor biosynthesis; nicotinate biosynthesis; nicotinate from nicotinamide: step 1/1.</text>
</comment>
<dbReference type="SUPFAM" id="SSF52499">
    <property type="entry name" value="Isochorismatase-like hydrolases"/>
    <property type="match status" value="1"/>
</dbReference>
<name>A0A383TVY3_9FLAO</name>
<keyword evidence="4" id="KW-0378">Hydrolase</keyword>
<evidence type="ECO:0000256" key="6">
    <source>
        <dbReference type="ARBA" id="ARBA00039017"/>
    </source>
</evidence>
<evidence type="ECO:0000313" key="11">
    <source>
        <dbReference type="Proteomes" id="UP000262142"/>
    </source>
</evidence>
<evidence type="ECO:0000256" key="8">
    <source>
        <dbReference type="ARBA" id="ARBA00072277"/>
    </source>
</evidence>
<dbReference type="InterPro" id="IPR052347">
    <property type="entry name" value="Isochorismatase_Nicotinamidase"/>
</dbReference>
<evidence type="ECO:0000256" key="1">
    <source>
        <dbReference type="ARBA" id="ARBA00006336"/>
    </source>
</evidence>
<organism evidence="10 11">
    <name type="scientific">Candidatus Ornithobacterium hominis</name>
    <dbReference type="NCBI Taxonomy" id="2497989"/>
    <lineage>
        <taxon>Bacteria</taxon>
        <taxon>Pseudomonadati</taxon>
        <taxon>Bacteroidota</taxon>
        <taxon>Flavobacteriia</taxon>
        <taxon>Flavobacteriales</taxon>
        <taxon>Weeksellaceae</taxon>
        <taxon>Ornithobacterium</taxon>
    </lineage>
</organism>
<dbReference type="OrthoDB" id="9791276at2"/>
<dbReference type="FunFam" id="3.40.50.850:FF:000006">
    <property type="entry name" value="Bifunctional pyrazinamidase/nicotinamidase"/>
    <property type="match status" value="1"/>
</dbReference>
<dbReference type="GO" id="GO:0008936">
    <property type="term" value="F:nicotinamidase activity"/>
    <property type="evidence" value="ECO:0007669"/>
    <property type="project" value="UniProtKB-EC"/>
</dbReference>
<feature type="domain" description="Isochorismatase-like" evidence="9">
    <location>
        <begin position="3"/>
        <end position="188"/>
    </location>
</feature>
<dbReference type="Proteomes" id="UP000262142">
    <property type="component" value="Unassembled WGS sequence"/>
</dbReference>
<reference evidence="10 11" key="1">
    <citation type="submission" date="2018-09" db="EMBL/GenBank/DDBJ databases">
        <authorList>
            <consortium name="Pathogen Informatics"/>
        </authorList>
    </citation>
    <scope>NUCLEOTIDE SEQUENCE [LARGE SCALE GENOMIC DNA]</scope>
    <source>
        <strain evidence="10 11">OH-22767</strain>
    </source>
</reference>
<dbReference type="CDD" id="cd01011">
    <property type="entry name" value="nicotinamidase"/>
    <property type="match status" value="1"/>
</dbReference>
<keyword evidence="3" id="KW-0479">Metal-binding</keyword>
<dbReference type="Pfam" id="PF00857">
    <property type="entry name" value="Isochorismatase"/>
    <property type="match status" value="1"/>
</dbReference>
<gene>
    <name evidence="10" type="ORF">SAMEA104719789_00261</name>
</gene>
<evidence type="ECO:0000256" key="5">
    <source>
        <dbReference type="ARBA" id="ARBA00037900"/>
    </source>
</evidence>
<dbReference type="RefSeq" id="WP_119058823.1">
    <property type="nucleotide sequence ID" value="NZ_UNSC01000001.1"/>
</dbReference>
<dbReference type="EC" id="3.5.1.19" evidence="6"/>
<proteinExistence type="inferred from homology"/>
<dbReference type="GO" id="GO:0019363">
    <property type="term" value="P:pyridine nucleotide biosynthetic process"/>
    <property type="evidence" value="ECO:0007669"/>
    <property type="project" value="UniProtKB-KW"/>
</dbReference>
<dbReference type="AlphaFoldDB" id="A0A383TVY3"/>
<keyword evidence="2" id="KW-0662">Pyridine nucleotide biosynthesis</keyword>
<dbReference type="EMBL" id="UNSC01000001">
    <property type="protein sequence ID" value="SZD71166.1"/>
    <property type="molecule type" value="Genomic_DNA"/>
</dbReference>
<dbReference type="Gene3D" id="3.40.50.850">
    <property type="entry name" value="Isochorismatase-like"/>
    <property type="match status" value="1"/>
</dbReference>
<evidence type="ECO:0000256" key="4">
    <source>
        <dbReference type="ARBA" id="ARBA00022801"/>
    </source>
</evidence>
<dbReference type="PANTHER" id="PTHR11080:SF2">
    <property type="entry name" value="LD05707P"/>
    <property type="match status" value="1"/>
</dbReference>
<dbReference type="NCBIfam" id="NF008623">
    <property type="entry name" value="PRK11609.1"/>
    <property type="match status" value="1"/>
</dbReference>
<dbReference type="PANTHER" id="PTHR11080">
    <property type="entry name" value="PYRAZINAMIDASE/NICOTINAMIDASE"/>
    <property type="match status" value="1"/>
</dbReference>
<dbReference type="InterPro" id="IPR000868">
    <property type="entry name" value="Isochorismatase-like_dom"/>
</dbReference>
<accession>A0A383TVY3</accession>